<feature type="transmembrane region" description="Helical" evidence="1">
    <location>
        <begin position="57"/>
        <end position="75"/>
    </location>
</feature>
<evidence type="ECO:0000259" key="2">
    <source>
        <dbReference type="Pfam" id="PF09990"/>
    </source>
</evidence>
<dbReference type="EMBL" id="BBLT01000003">
    <property type="protein sequence ID" value="GAL84476.1"/>
    <property type="molecule type" value="Genomic_DNA"/>
</dbReference>
<reference evidence="3 4" key="1">
    <citation type="submission" date="2014-09" db="EMBL/GenBank/DDBJ databases">
        <title>Sporocytophaga myxococcoides PG-01 genome sequencing.</title>
        <authorList>
            <person name="Liu L."/>
            <person name="Gao P.J."/>
            <person name="Chen G.J."/>
            <person name="Wang L.S."/>
        </authorList>
    </citation>
    <scope>NUCLEOTIDE SEQUENCE [LARGE SCALE GENOMIC DNA]</scope>
    <source>
        <strain evidence="3 4">PG-01</strain>
    </source>
</reference>
<keyword evidence="4" id="KW-1185">Reference proteome</keyword>
<dbReference type="Pfam" id="PF09990">
    <property type="entry name" value="DUF2231"/>
    <property type="match status" value="1"/>
</dbReference>
<feature type="transmembrane region" description="Helical" evidence="1">
    <location>
        <begin position="87"/>
        <end position="104"/>
    </location>
</feature>
<dbReference type="Proteomes" id="UP000030185">
    <property type="component" value="Unassembled WGS sequence"/>
</dbReference>
<protein>
    <recommendedName>
        <fullName evidence="2">DUF2231 domain-containing protein</fullName>
    </recommendedName>
</protein>
<evidence type="ECO:0000313" key="3">
    <source>
        <dbReference type="EMBL" id="GAL84476.1"/>
    </source>
</evidence>
<name>A0A098LC11_9BACT</name>
<keyword evidence="1" id="KW-0812">Transmembrane</keyword>
<proteinExistence type="predicted"/>
<sequence>MGLVGIFYRRGLFKEIVLWQCVVSLFFLFLAIISGYSDEERIIRSLPVDELMAVHKKNSYIITVLFLILTSWLVLRKRAMKTVEYASWVVFLTIGGVSVIYQGVLGSKLVYREGVGVKPVELAKSKAAEKLKQEANINY</sequence>
<feature type="domain" description="DUF2231" evidence="2">
    <location>
        <begin position="3"/>
        <end position="119"/>
    </location>
</feature>
<dbReference type="InterPro" id="IPR019251">
    <property type="entry name" value="DUF2231_TM"/>
</dbReference>
<feature type="transmembrane region" description="Helical" evidence="1">
    <location>
        <begin position="16"/>
        <end position="37"/>
    </location>
</feature>
<comment type="caution">
    <text evidence="3">The sequence shown here is derived from an EMBL/GenBank/DDBJ whole genome shotgun (WGS) entry which is preliminary data.</text>
</comment>
<dbReference type="AlphaFoldDB" id="A0A098LC11"/>
<accession>A0A098LC11</accession>
<evidence type="ECO:0000313" key="4">
    <source>
        <dbReference type="Proteomes" id="UP000030185"/>
    </source>
</evidence>
<keyword evidence="1" id="KW-0472">Membrane</keyword>
<keyword evidence="1" id="KW-1133">Transmembrane helix</keyword>
<organism evidence="3 4">
    <name type="scientific">Sporocytophaga myxococcoides</name>
    <dbReference type="NCBI Taxonomy" id="153721"/>
    <lineage>
        <taxon>Bacteria</taxon>
        <taxon>Pseudomonadati</taxon>
        <taxon>Bacteroidota</taxon>
        <taxon>Cytophagia</taxon>
        <taxon>Cytophagales</taxon>
        <taxon>Cytophagaceae</taxon>
        <taxon>Sporocytophaga</taxon>
    </lineage>
</organism>
<evidence type="ECO:0000256" key="1">
    <source>
        <dbReference type="SAM" id="Phobius"/>
    </source>
</evidence>
<gene>
    <name evidence="3" type="ORF">MYP_1704</name>
</gene>